<gene>
    <name evidence="3" type="ORF">E4U92_15895</name>
</gene>
<evidence type="ECO:0000256" key="1">
    <source>
        <dbReference type="SAM" id="MobiDB-lite"/>
    </source>
</evidence>
<feature type="signal peptide" evidence="2">
    <location>
        <begin position="1"/>
        <end position="24"/>
    </location>
</feature>
<evidence type="ECO:0008006" key="5">
    <source>
        <dbReference type="Google" id="ProtNLM"/>
    </source>
</evidence>
<feature type="chain" id="PRO_5020238628" description="Lipoprotein" evidence="2">
    <location>
        <begin position="25"/>
        <end position="307"/>
    </location>
</feature>
<feature type="compositionally biased region" description="Low complexity" evidence="1">
    <location>
        <begin position="293"/>
        <end position="307"/>
    </location>
</feature>
<dbReference type="Proteomes" id="UP000308632">
    <property type="component" value="Unassembled WGS sequence"/>
</dbReference>
<feature type="region of interest" description="Disordered" evidence="1">
    <location>
        <begin position="285"/>
        <end position="307"/>
    </location>
</feature>
<name>A0A4U5X2S4_STRGB</name>
<sequence>MRARPAVVIALCLLAVGGCSPAPAHRGDDPPPAPFGGAAVASVEQAKSLHRSEERAVAACMRQRGFPYREVPVGRTVADNPYGLLTEEQAARDGYGLTADLLAGPPPDPNAQLLARLDPGRRAAWRDALTGTGKQVRTLSAPNSPDLRINTDGCVYLGRRAMYGSEWEQARLTVTGLTARVIDRVLADPGFRRAQRTWADCLRADGEPFATLQDARGAIQDSANRAGSDRVALQAVGRRELRLAERDAACQRRSDLAGAVRAAQKRAEAALPASARRQVAELADLRKRALSSPPGGRPTATTAARTP</sequence>
<comment type="caution">
    <text evidence="3">The sequence shown here is derived from an EMBL/GenBank/DDBJ whole genome shotgun (WGS) entry which is preliminary data.</text>
</comment>
<dbReference type="RefSeq" id="WP_137301012.1">
    <property type="nucleotide sequence ID" value="NZ_BMVD01000001.1"/>
</dbReference>
<keyword evidence="2" id="KW-0732">Signal</keyword>
<dbReference type="EMBL" id="SZPR01000012">
    <property type="protein sequence ID" value="TKT09060.1"/>
    <property type="molecule type" value="Genomic_DNA"/>
</dbReference>
<reference evidence="3 4" key="1">
    <citation type="submission" date="2019-04" db="EMBL/GenBank/DDBJ databases">
        <title>Streptomyces lasaliensis sp.nov., an Actinomycete isolated from soil which produces the polyether antibiotic lasalocid.</title>
        <authorList>
            <person name="Erwin G."/>
            <person name="Haber C."/>
        </authorList>
    </citation>
    <scope>NUCLEOTIDE SEQUENCE [LARGE SCALE GENOMIC DNA]</scope>
    <source>
        <strain evidence="3 4">DSM 40089</strain>
    </source>
</reference>
<accession>A0A4U5X2S4</accession>
<organism evidence="3 4">
    <name type="scientific">Streptomyces galbus</name>
    <dbReference type="NCBI Taxonomy" id="33898"/>
    <lineage>
        <taxon>Bacteria</taxon>
        <taxon>Bacillati</taxon>
        <taxon>Actinomycetota</taxon>
        <taxon>Actinomycetes</taxon>
        <taxon>Kitasatosporales</taxon>
        <taxon>Streptomycetaceae</taxon>
        <taxon>Streptomyces</taxon>
    </lineage>
</organism>
<dbReference type="AlphaFoldDB" id="A0A4U5X2S4"/>
<evidence type="ECO:0000313" key="3">
    <source>
        <dbReference type="EMBL" id="TKT09060.1"/>
    </source>
</evidence>
<proteinExistence type="predicted"/>
<protein>
    <recommendedName>
        <fullName evidence="5">Lipoprotein</fullName>
    </recommendedName>
</protein>
<evidence type="ECO:0000313" key="4">
    <source>
        <dbReference type="Proteomes" id="UP000308632"/>
    </source>
</evidence>
<dbReference type="PROSITE" id="PS51257">
    <property type="entry name" value="PROKAR_LIPOPROTEIN"/>
    <property type="match status" value="1"/>
</dbReference>
<evidence type="ECO:0000256" key="2">
    <source>
        <dbReference type="SAM" id="SignalP"/>
    </source>
</evidence>